<dbReference type="HOGENOM" id="CLU_969560_0_0_12"/>
<dbReference type="eggNOG" id="ENOG5031CPK">
    <property type="taxonomic scope" value="Bacteria"/>
</dbReference>
<keyword evidence="2" id="KW-1185">Reference proteome</keyword>
<sequence length="282" mass="33697">MGENNTMEQLLQEFRAGVSNQRDFEQRVIQYLLNNPHRFSLTTLHPEDRIDFIAFYFPRLRRSIEHYHDTGHSFDAYIHRSIQYALRDYKKEEQLNQDDEIQLWHQSKWSDNGETELVLDTEQPYMPPEISMKIRNPRQILLLALKSYRYISPDFSQRIAHALGIDPCKLEQWFHMLKLKRLKIDERINSLQTEIQVCYIKKLRYEGQLTITDLDPIVRIQLEVRAAKNVRRLEKLTERLHKIKKSASNQELAEVLQIPKGTVDATLFVLKQKYKNIQDLYN</sequence>
<dbReference type="AlphaFoldDB" id="F8EZ14"/>
<dbReference type="Proteomes" id="UP000000503">
    <property type="component" value="Chromosome"/>
</dbReference>
<gene>
    <name evidence="1" type="ordered locus">Spica_1098</name>
</gene>
<proteinExistence type="predicted"/>
<dbReference type="EMBL" id="CP002868">
    <property type="protein sequence ID" value="AEJ19245.1"/>
    <property type="molecule type" value="Genomic_DNA"/>
</dbReference>
<evidence type="ECO:0000313" key="2">
    <source>
        <dbReference type="Proteomes" id="UP000000503"/>
    </source>
</evidence>
<dbReference type="KEGG" id="scd:Spica_1098"/>
<protein>
    <submittedName>
        <fullName evidence="1">Uncharacterized protein</fullName>
    </submittedName>
</protein>
<name>F8EZ14_GRAC1</name>
<accession>F8EZ14</accession>
<evidence type="ECO:0000313" key="1">
    <source>
        <dbReference type="EMBL" id="AEJ19245.1"/>
    </source>
</evidence>
<organism evidence="1 2">
    <name type="scientific">Gracilinema caldarium (strain ATCC 51460 / DSM 7334 / H1)</name>
    <name type="common">Treponema caldarium</name>
    <dbReference type="NCBI Taxonomy" id="744872"/>
    <lineage>
        <taxon>Bacteria</taxon>
        <taxon>Pseudomonadati</taxon>
        <taxon>Spirochaetota</taxon>
        <taxon>Spirochaetia</taxon>
        <taxon>Spirochaetales</taxon>
        <taxon>Breznakiellaceae</taxon>
        <taxon>Gracilinema</taxon>
    </lineage>
</organism>
<reference evidence="2" key="1">
    <citation type="journal article" date="2013" name="Stand. Genomic Sci.">
        <title>Genome sequence of the thermophilic fresh-water bacterium Spirochaeta caldaria type strain (H1(T)), reclassification of Spirochaeta caldaria, Spirochaeta stenostrepta, and Spirochaeta zuelzerae in the genus Treponema as Treponema caldaria comb. nov., Treponema stenostrepta comb. nov., and Treponema zuelzerae comb. nov., and emendation of the genus Treponema.</title>
        <authorList>
            <person name="Abt B."/>
            <person name="Goker M."/>
            <person name="Scheuner C."/>
            <person name="Han C."/>
            <person name="Lu M."/>
            <person name="Misra M."/>
            <person name="Lapidus A."/>
            <person name="Nolan M."/>
            <person name="Lucas S."/>
            <person name="Hammon N."/>
            <person name="Deshpande S."/>
            <person name="Cheng J.F."/>
            <person name="Tapia R."/>
            <person name="Goodwin L.A."/>
            <person name="Pitluck S."/>
            <person name="Liolios K."/>
            <person name="Pagani I."/>
            <person name="Ivanova N."/>
            <person name="Mavromatis K."/>
            <person name="Mikhailova N."/>
            <person name="Huntemann M."/>
            <person name="Pati A."/>
            <person name="Chen A."/>
            <person name="Palaniappan K."/>
            <person name="Land M."/>
            <person name="Hauser L."/>
            <person name="Jeffries C.D."/>
            <person name="Rohde M."/>
            <person name="Spring S."/>
            <person name="Gronow S."/>
            <person name="Detter J.C."/>
            <person name="Bristow J."/>
            <person name="Eisen J.A."/>
            <person name="Markowitz V."/>
            <person name="Hugenholtz P."/>
            <person name="Kyrpides N.C."/>
            <person name="Woyke T."/>
            <person name="Klenk H.P."/>
        </authorList>
    </citation>
    <scope>NUCLEOTIDE SEQUENCE</scope>
    <source>
        <strain evidence="2">ATCC 51460 / DSM 7334 / H1</strain>
    </source>
</reference>
<dbReference type="STRING" id="744872.Spica_1098"/>
<dbReference type="OrthoDB" id="360007at2"/>
<dbReference type="RefSeq" id="WP_013968556.1">
    <property type="nucleotide sequence ID" value="NC_015732.1"/>
</dbReference>